<dbReference type="InterPro" id="IPR014284">
    <property type="entry name" value="RNA_pol_sigma-70_dom"/>
</dbReference>
<organism evidence="7 8">
    <name type="scientific">Methylomonas koyamae</name>
    <dbReference type="NCBI Taxonomy" id="702114"/>
    <lineage>
        <taxon>Bacteria</taxon>
        <taxon>Pseudomonadati</taxon>
        <taxon>Pseudomonadota</taxon>
        <taxon>Gammaproteobacteria</taxon>
        <taxon>Methylococcales</taxon>
        <taxon>Methylococcaceae</taxon>
        <taxon>Methylomonas</taxon>
    </lineage>
</organism>
<gene>
    <name evidence="7" type="ORF">A1355_15340</name>
</gene>
<dbReference type="InterPro" id="IPR007627">
    <property type="entry name" value="RNA_pol_sigma70_r2"/>
</dbReference>
<dbReference type="STRING" id="702114.A1355_15340"/>
<keyword evidence="2" id="KW-0805">Transcription regulation</keyword>
<reference evidence="8" key="1">
    <citation type="submission" date="2016-03" db="EMBL/GenBank/DDBJ databases">
        <authorList>
            <person name="Heylen K."/>
            <person name="De Vos P."/>
            <person name="Vekeman B."/>
        </authorList>
    </citation>
    <scope>NUCLEOTIDE SEQUENCE [LARGE SCALE GENOMIC DNA]</scope>
    <source>
        <strain evidence="8">R-45383</strain>
    </source>
</reference>
<dbReference type="SUPFAM" id="SSF88946">
    <property type="entry name" value="Sigma2 domain of RNA polymerase sigma factors"/>
    <property type="match status" value="1"/>
</dbReference>
<dbReference type="Gene3D" id="1.10.10.10">
    <property type="entry name" value="Winged helix-like DNA-binding domain superfamily/Winged helix DNA-binding domain"/>
    <property type="match status" value="1"/>
</dbReference>
<comment type="caution">
    <text evidence="7">The sequence shown here is derived from an EMBL/GenBank/DDBJ whole genome shotgun (WGS) entry which is preliminary data.</text>
</comment>
<dbReference type="InterPro" id="IPR013325">
    <property type="entry name" value="RNA_pol_sigma_r2"/>
</dbReference>
<evidence type="ECO:0000259" key="5">
    <source>
        <dbReference type="Pfam" id="PF04542"/>
    </source>
</evidence>
<evidence type="ECO:0000259" key="6">
    <source>
        <dbReference type="Pfam" id="PF08281"/>
    </source>
</evidence>
<dbReference type="GO" id="GO:0016987">
    <property type="term" value="F:sigma factor activity"/>
    <property type="evidence" value="ECO:0007669"/>
    <property type="project" value="UniProtKB-KW"/>
</dbReference>
<dbReference type="SUPFAM" id="SSF88659">
    <property type="entry name" value="Sigma3 and sigma4 domains of RNA polymerase sigma factors"/>
    <property type="match status" value="1"/>
</dbReference>
<protein>
    <submittedName>
        <fullName evidence="7">RNA polymerase subunit sigma-24</fullName>
    </submittedName>
</protein>
<keyword evidence="8" id="KW-1185">Reference proteome</keyword>
<evidence type="ECO:0000313" key="8">
    <source>
        <dbReference type="Proteomes" id="UP000077628"/>
    </source>
</evidence>
<keyword evidence="3" id="KW-0731">Sigma factor</keyword>
<dbReference type="AlphaFoldDB" id="A0A177N1P3"/>
<sequence>MTAITLHQQQIVELFRDHRDTVVAYLLQRVNCPDTAQDLSQETYLRLLRKHELSHDENLTGYLFRTAERLAIDFVRQNRRREMRETIIDETVPCPAKQPDESAMLGQQCQRLLQAIAGLPGQCRHIFLLRKFDELSYHDIAKQLGISEKTVQRQLVKAMLRCHQALLETG</sequence>
<dbReference type="PANTHER" id="PTHR43133">
    <property type="entry name" value="RNA POLYMERASE ECF-TYPE SIGMA FACTO"/>
    <property type="match status" value="1"/>
</dbReference>
<keyword evidence="4" id="KW-0804">Transcription</keyword>
<comment type="similarity">
    <text evidence="1">Belongs to the sigma-70 factor family. ECF subfamily.</text>
</comment>
<proteinExistence type="inferred from homology"/>
<evidence type="ECO:0000256" key="1">
    <source>
        <dbReference type="ARBA" id="ARBA00010641"/>
    </source>
</evidence>
<dbReference type="InterPro" id="IPR039425">
    <property type="entry name" value="RNA_pol_sigma-70-like"/>
</dbReference>
<evidence type="ECO:0000256" key="2">
    <source>
        <dbReference type="ARBA" id="ARBA00023015"/>
    </source>
</evidence>
<dbReference type="NCBIfam" id="TIGR02937">
    <property type="entry name" value="sigma70-ECF"/>
    <property type="match status" value="1"/>
</dbReference>
<dbReference type="InterPro" id="IPR013249">
    <property type="entry name" value="RNA_pol_sigma70_r4_t2"/>
</dbReference>
<dbReference type="OrthoDB" id="9797134at2"/>
<dbReference type="Gene3D" id="1.10.1740.10">
    <property type="match status" value="1"/>
</dbReference>
<dbReference type="Pfam" id="PF08281">
    <property type="entry name" value="Sigma70_r4_2"/>
    <property type="match status" value="1"/>
</dbReference>
<dbReference type="GO" id="GO:0006352">
    <property type="term" value="P:DNA-templated transcription initiation"/>
    <property type="evidence" value="ECO:0007669"/>
    <property type="project" value="InterPro"/>
</dbReference>
<dbReference type="Proteomes" id="UP000077628">
    <property type="component" value="Unassembled WGS sequence"/>
</dbReference>
<dbReference type="PANTHER" id="PTHR43133:SF63">
    <property type="entry name" value="RNA POLYMERASE SIGMA FACTOR FECI-RELATED"/>
    <property type="match status" value="1"/>
</dbReference>
<accession>A0A177N1P3</accession>
<dbReference type="EMBL" id="LUUK01000226">
    <property type="protein sequence ID" value="OAI11866.1"/>
    <property type="molecule type" value="Genomic_DNA"/>
</dbReference>
<dbReference type="Pfam" id="PF04542">
    <property type="entry name" value="Sigma70_r2"/>
    <property type="match status" value="1"/>
</dbReference>
<dbReference type="GO" id="GO:0003677">
    <property type="term" value="F:DNA binding"/>
    <property type="evidence" value="ECO:0007669"/>
    <property type="project" value="InterPro"/>
</dbReference>
<feature type="domain" description="RNA polymerase sigma-70 region 2" evidence="5">
    <location>
        <begin position="14"/>
        <end position="81"/>
    </location>
</feature>
<feature type="domain" description="RNA polymerase sigma factor 70 region 4 type 2" evidence="6">
    <location>
        <begin position="110"/>
        <end position="162"/>
    </location>
</feature>
<dbReference type="InterPro" id="IPR036388">
    <property type="entry name" value="WH-like_DNA-bd_sf"/>
</dbReference>
<evidence type="ECO:0000313" key="7">
    <source>
        <dbReference type="EMBL" id="OAI11866.1"/>
    </source>
</evidence>
<dbReference type="RefSeq" id="WP_064031621.1">
    <property type="nucleotide sequence ID" value="NZ_LUUK01000226.1"/>
</dbReference>
<dbReference type="InterPro" id="IPR013324">
    <property type="entry name" value="RNA_pol_sigma_r3/r4-like"/>
</dbReference>
<evidence type="ECO:0000256" key="3">
    <source>
        <dbReference type="ARBA" id="ARBA00023082"/>
    </source>
</evidence>
<name>A0A177N1P3_9GAMM</name>
<dbReference type="CDD" id="cd06171">
    <property type="entry name" value="Sigma70_r4"/>
    <property type="match status" value="1"/>
</dbReference>
<evidence type="ECO:0000256" key="4">
    <source>
        <dbReference type="ARBA" id="ARBA00023163"/>
    </source>
</evidence>